<dbReference type="Proteomes" id="UP000319342">
    <property type="component" value="Chromosome"/>
</dbReference>
<proteinExistence type="predicted"/>
<dbReference type="AlphaFoldDB" id="A0A518CY26"/>
<dbReference type="EMBL" id="CP036290">
    <property type="protein sequence ID" value="QDU84107.1"/>
    <property type="molecule type" value="Genomic_DNA"/>
</dbReference>
<keyword evidence="3" id="KW-1185">Reference proteome</keyword>
<evidence type="ECO:0000313" key="2">
    <source>
        <dbReference type="EMBL" id="QDU84107.1"/>
    </source>
</evidence>
<sequence precursor="true">MRTRLLAAVLSVAPLLSAVLVTSGCDAGSGPLAVAWPPTVGAVYPDLDLRGLDGERVQLSSLTGRVLLIEPIGMT</sequence>
<organism evidence="2 3">
    <name type="scientific">Rohdeia mirabilis</name>
    <dbReference type="NCBI Taxonomy" id="2528008"/>
    <lineage>
        <taxon>Bacteria</taxon>
        <taxon>Pseudomonadati</taxon>
        <taxon>Planctomycetota</taxon>
        <taxon>Planctomycetia</taxon>
        <taxon>Planctomycetia incertae sedis</taxon>
        <taxon>Rohdeia</taxon>
    </lineage>
</organism>
<keyword evidence="1" id="KW-0732">Signal</keyword>
<name>A0A518CY26_9BACT</name>
<gene>
    <name evidence="2" type="ORF">Pla163_12110</name>
</gene>
<dbReference type="SUPFAM" id="SSF52833">
    <property type="entry name" value="Thioredoxin-like"/>
    <property type="match status" value="1"/>
</dbReference>
<dbReference type="RefSeq" id="WP_145185027.1">
    <property type="nucleotide sequence ID" value="NZ_CP036290.1"/>
</dbReference>
<evidence type="ECO:0000313" key="3">
    <source>
        <dbReference type="Proteomes" id="UP000319342"/>
    </source>
</evidence>
<protein>
    <submittedName>
        <fullName evidence="2">Uncharacterized protein</fullName>
    </submittedName>
</protein>
<feature type="signal peptide" evidence="1">
    <location>
        <begin position="1"/>
        <end position="18"/>
    </location>
</feature>
<evidence type="ECO:0000256" key="1">
    <source>
        <dbReference type="SAM" id="SignalP"/>
    </source>
</evidence>
<accession>A0A518CY26</accession>
<dbReference type="PROSITE" id="PS51257">
    <property type="entry name" value="PROKAR_LIPOPROTEIN"/>
    <property type="match status" value="1"/>
</dbReference>
<feature type="chain" id="PRO_5022169484" evidence="1">
    <location>
        <begin position="19"/>
        <end position="75"/>
    </location>
</feature>
<reference evidence="2 3" key="1">
    <citation type="submission" date="2019-02" db="EMBL/GenBank/DDBJ databases">
        <title>Deep-cultivation of Planctomycetes and their phenomic and genomic characterization uncovers novel biology.</title>
        <authorList>
            <person name="Wiegand S."/>
            <person name="Jogler M."/>
            <person name="Boedeker C."/>
            <person name="Pinto D."/>
            <person name="Vollmers J."/>
            <person name="Rivas-Marin E."/>
            <person name="Kohn T."/>
            <person name="Peeters S.H."/>
            <person name="Heuer A."/>
            <person name="Rast P."/>
            <person name="Oberbeckmann S."/>
            <person name="Bunk B."/>
            <person name="Jeske O."/>
            <person name="Meyerdierks A."/>
            <person name="Storesund J.E."/>
            <person name="Kallscheuer N."/>
            <person name="Luecker S."/>
            <person name="Lage O.M."/>
            <person name="Pohl T."/>
            <person name="Merkel B.J."/>
            <person name="Hornburger P."/>
            <person name="Mueller R.-W."/>
            <person name="Bruemmer F."/>
            <person name="Labrenz M."/>
            <person name="Spormann A.M."/>
            <person name="Op den Camp H."/>
            <person name="Overmann J."/>
            <person name="Amann R."/>
            <person name="Jetten M.S.M."/>
            <person name="Mascher T."/>
            <person name="Medema M.H."/>
            <person name="Devos D.P."/>
            <person name="Kaster A.-K."/>
            <person name="Ovreas L."/>
            <person name="Rohde M."/>
            <person name="Galperin M.Y."/>
            <person name="Jogler C."/>
        </authorList>
    </citation>
    <scope>NUCLEOTIDE SEQUENCE [LARGE SCALE GENOMIC DNA]</scope>
    <source>
        <strain evidence="2 3">Pla163</strain>
    </source>
</reference>
<dbReference type="InterPro" id="IPR036249">
    <property type="entry name" value="Thioredoxin-like_sf"/>
</dbReference>